<organism evidence="3 4">
    <name type="scientific">Thermococcus argininiproducens</name>
    <dbReference type="NCBI Taxonomy" id="2866384"/>
    <lineage>
        <taxon>Archaea</taxon>
        <taxon>Methanobacteriati</taxon>
        <taxon>Methanobacteriota</taxon>
        <taxon>Thermococci</taxon>
        <taxon>Thermococcales</taxon>
        <taxon>Thermococcaceae</taxon>
        <taxon>Thermococcus</taxon>
    </lineage>
</organism>
<dbReference type="PANTHER" id="PTHR33295">
    <property type="entry name" value="ATPASE"/>
    <property type="match status" value="1"/>
</dbReference>
<dbReference type="GO" id="GO:0005524">
    <property type="term" value="F:ATP binding"/>
    <property type="evidence" value="ECO:0007669"/>
    <property type="project" value="UniProtKB-KW"/>
</dbReference>
<keyword evidence="3" id="KW-0547">Nucleotide-binding</keyword>
<evidence type="ECO:0000259" key="1">
    <source>
        <dbReference type="Pfam" id="PF13173"/>
    </source>
</evidence>
<proteinExistence type="predicted"/>
<protein>
    <submittedName>
        <fullName evidence="3">ATP-binding protein</fullName>
    </submittedName>
</protein>
<dbReference type="PANTHER" id="PTHR33295:SF21">
    <property type="entry name" value="ATPASE, AAA SUPERFAMILY-RELATED"/>
    <property type="match status" value="1"/>
</dbReference>
<keyword evidence="4" id="KW-1185">Reference proteome</keyword>
<dbReference type="AlphaFoldDB" id="A0A9E7M8S2"/>
<keyword evidence="3" id="KW-0067">ATP-binding</keyword>
<dbReference type="KEGG" id="thei:K1720_08385"/>
<dbReference type="GeneID" id="72778359"/>
<dbReference type="InterPro" id="IPR025420">
    <property type="entry name" value="DUF4143"/>
</dbReference>
<dbReference type="RefSeq" id="WP_251948509.1">
    <property type="nucleotide sequence ID" value="NZ_CP080572.1"/>
</dbReference>
<evidence type="ECO:0000313" key="3">
    <source>
        <dbReference type="EMBL" id="USG99521.1"/>
    </source>
</evidence>
<dbReference type="EMBL" id="CP080572">
    <property type="protein sequence ID" value="USG99521.1"/>
    <property type="molecule type" value="Genomic_DNA"/>
</dbReference>
<name>A0A9E7M8S2_9EURY</name>
<gene>
    <name evidence="3" type="ORF">K1720_08385</name>
</gene>
<reference evidence="3 4" key="1">
    <citation type="submission" date="2021-08" db="EMBL/GenBank/DDBJ databases">
        <title>Thermococcus onnuriiensis IOH2.</title>
        <authorList>
            <person name="Park Y.-J."/>
        </authorList>
    </citation>
    <scope>NUCLEOTIDE SEQUENCE [LARGE SCALE GENOMIC DNA]</scope>
    <source>
        <strain evidence="3 4">IOH2</strain>
    </source>
</reference>
<evidence type="ECO:0000259" key="2">
    <source>
        <dbReference type="Pfam" id="PF13635"/>
    </source>
</evidence>
<feature type="domain" description="AAA" evidence="1">
    <location>
        <begin position="1"/>
        <end position="95"/>
    </location>
</feature>
<feature type="domain" description="DUF4143" evidence="2">
    <location>
        <begin position="149"/>
        <end position="298"/>
    </location>
</feature>
<dbReference type="Pfam" id="PF13635">
    <property type="entry name" value="DUF4143"/>
    <property type="match status" value="1"/>
</dbReference>
<dbReference type="Pfam" id="PF13173">
    <property type="entry name" value="AAA_14"/>
    <property type="match status" value="1"/>
</dbReference>
<dbReference type="Proteomes" id="UP001056425">
    <property type="component" value="Chromosome"/>
</dbReference>
<sequence length="355" mass="42224">MLYLNFDDPEVREYDVRKLAERVRSEYPSGRVHLFIDEVQEWKNWDYNLRWLHDVKDFDIYASGSSSSLLSSEIPSRLRGRYISRTIFPLSFKEIVRGEGIDFQKLTFRERGKIQGLLREYINYGGFPEVWEVKSREKIIFILDTMFYRDILERFGFRDIGLFREVFYYILALYSSYFTYRSLNRVITSTGVKVDTKTLMNYVHAMESAFLIFEHPVFSASQSVKTRSPRKLYLIDTGIASLFFKGHDLGRKIENVVFIELMRRKHYRGNMLDLSYYPNPEVDFVLRRGNEITELIQVTYELTPNNYEREVGNLIKAAKKLSCSKLTVVTWNQEEKIKEKNIEVNVVPLWRFLLR</sequence>
<accession>A0A9E7M8S2</accession>
<evidence type="ECO:0000313" key="4">
    <source>
        <dbReference type="Proteomes" id="UP001056425"/>
    </source>
</evidence>
<dbReference type="InterPro" id="IPR041682">
    <property type="entry name" value="AAA_14"/>
</dbReference>